<dbReference type="PROSITE" id="PS50977">
    <property type="entry name" value="HTH_TETR_2"/>
    <property type="match status" value="1"/>
</dbReference>
<feature type="domain" description="HTH tetR-type" evidence="5">
    <location>
        <begin position="12"/>
        <end position="72"/>
    </location>
</feature>
<organism evidence="6 7">
    <name type="scientific">Corynebacterium tuscaniense</name>
    <dbReference type="NCBI Taxonomy" id="302449"/>
    <lineage>
        <taxon>Bacteria</taxon>
        <taxon>Bacillati</taxon>
        <taxon>Actinomycetota</taxon>
        <taxon>Actinomycetes</taxon>
        <taxon>Mycobacteriales</taxon>
        <taxon>Corynebacteriaceae</taxon>
        <taxon>Corynebacterium</taxon>
    </lineage>
</organism>
<keyword evidence="3" id="KW-0804">Transcription</keyword>
<feature type="DNA-binding region" description="H-T-H motif" evidence="4">
    <location>
        <begin position="35"/>
        <end position="54"/>
    </location>
</feature>
<protein>
    <submittedName>
        <fullName evidence="6">TetR/AcrR family transcriptional regulator</fullName>
    </submittedName>
</protein>
<evidence type="ECO:0000256" key="2">
    <source>
        <dbReference type="ARBA" id="ARBA00023125"/>
    </source>
</evidence>
<dbReference type="InterPro" id="IPR001647">
    <property type="entry name" value="HTH_TetR"/>
</dbReference>
<dbReference type="EMBL" id="PNHG01000002">
    <property type="protein sequence ID" value="PMC65244.1"/>
    <property type="molecule type" value="Genomic_DNA"/>
</dbReference>
<dbReference type="PANTHER" id="PTHR47506:SF1">
    <property type="entry name" value="HTH-TYPE TRANSCRIPTIONAL REGULATOR YJDC"/>
    <property type="match status" value="1"/>
</dbReference>
<keyword evidence="7" id="KW-1185">Reference proteome</keyword>
<dbReference type="PRINTS" id="PR00455">
    <property type="entry name" value="HTHTETR"/>
</dbReference>
<evidence type="ECO:0000313" key="7">
    <source>
        <dbReference type="Proteomes" id="UP000235836"/>
    </source>
</evidence>
<evidence type="ECO:0000256" key="3">
    <source>
        <dbReference type="ARBA" id="ARBA00023163"/>
    </source>
</evidence>
<accession>A0A2N6T7E4</accession>
<sequence length="137" mass="14736">MNSMKVMGRPREFDEDQVIRKAIALFGERGFNAPPVDAILSSLGINRSSFYKLFGSKHGLLHAALEAVCQEANAGEVTEDAKNLVVVTLVEVAPTSHEMRGLILDASVLCFGKDNAALGEHLLNRASGKLKGETNAQ</sequence>
<dbReference type="SUPFAM" id="SSF46689">
    <property type="entry name" value="Homeodomain-like"/>
    <property type="match status" value="1"/>
</dbReference>
<dbReference type="InterPro" id="IPR009057">
    <property type="entry name" value="Homeodomain-like_sf"/>
</dbReference>
<dbReference type="Gene3D" id="1.10.10.60">
    <property type="entry name" value="Homeodomain-like"/>
    <property type="match status" value="1"/>
</dbReference>
<reference evidence="6 7" key="1">
    <citation type="submission" date="2017-09" db="EMBL/GenBank/DDBJ databases">
        <title>Bacterial strain isolated from the female urinary microbiota.</title>
        <authorList>
            <person name="Thomas-White K."/>
            <person name="Kumar N."/>
            <person name="Forster S."/>
            <person name="Putonti C."/>
            <person name="Lawley T."/>
            <person name="Wolfe A.J."/>
        </authorList>
    </citation>
    <scope>NUCLEOTIDE SEQUENCE [LARGE SCALE GENOMIC DNA]</scope>
    <source>
        <strain evidence="6 7">UMB0792</strain>
    </source>
</reference>
<gene>
    <name evidence="6" type="ORF">CJ203_02200</name>
</gene>
<dbReference type="Proteomes" id="UP000235836">
    <property type="component" value="Unassembled WGS sequence"/>
</dbReference>
<evidence type="ECO:0000313" key="6">
    <source>
        <dbReference type="EMBL" id="PMC65244.1"/>
    </source>
</evidence>
<dbReference type="GO" id="GO:0003677">
    <property type="term" value="F:DNA binding"/>
    <property type="evidence" value="ECO:0007669"/>
    <property type="project" value="UniProtKB-UniRule"/>
</dbReference>
<proteinExistence type="predicted"/>
<name>A0A2N6T7E4_9CORY</name>
<dbReference type="AlphaFoldDB" id="A0A2N6T7E4"/>
<keyword evidence="1" id="KW-0805">Transcription regulation</keyword>
<keyword evidence="2 4" id="KW-0238">DNA-binding</keyword>
<evidence type="ECO:0000256" key="1">
    <source>
        <dbReference type="ARBA" id="ARBA00023015"/>
    </source>
</evidence>
<dbReference type="PANTHER" id="PTHR47506">
    <property type="entry name" value="TRANSCRIPTIONAL REGULATORY PROTEIN"/>
    <property type="match status" value="1"/>
</dbReference>
<comment type="caution">
    <text evidence="6">The sequence shown here is derived from an EMBL/GenBank/DDBJ whole genome shotgun (WGS) entry which is preliminary data.</text>
</comment>
<dbReference type="Pfam" id="PF00440">
    <property type="entry name" value="TetR_N"/>
    <property type="match status" value="1"/>
</dbReference>
<evidence type="ECO:0000256" key="4">
    <source>
        <dbReference type="PROSITE-ProRule" id="PRU00335"/>
    </source>
</evidence>
<evidence type="ECO:0000259" key="5">
    <source>
        <dbReference type="PROSITE" id="PS50977"/>
    </source>
</evidence>